<feature type="domain" description="Cwf19-like protein C-terminal" evidence="1">
    <location>
        <begin position="104"/>
        <end position="139"/>
    </location>
</feature>
<organism evidence="2 3">
    <name type="scientific">Anisodus tanguticus</name>
    <dbReference type="NCBI Taxonomy" id="243964"/>
    <lineage>
        <taxon>Eukaryota</taxon>
        <taxon>Viridiplantae</taxon>
        <taxon>Streptophyta</taxon>
        <taxon>Embryophyta</taxon>
        <taxon>Tracheophyta</taxon>
        <taxon>Spermatophyta</taxon>
        <taxon>Magnoliopsida</taxon>
        <taxon>eudicotyledons</taxon>
        <taxon>Gunneridae</taxon>
        <taxon>Pentapetalae</taxon>
        <taxon>asterids</taxon>
        <taxon>lamiids</taxon>
        <taxon>Solanales</taxon>
        <taxon>Solanaceae</taxon>
        <taxon>Solanoideae</taxon>
        <taxon>Hyoscyameae</taxon>
        <taxon>Anisodus</taxon>
    </lineage>
</organism>
<protein>
    <recommendedName>
        <fullName evidence="1">Cwf19-like protein C-terminal domain-containing protein</fullName>
    </recommendedName>
</protein>
<evidence type="ECO:0000313" key="2">
    <source>
        <dbReference type="EMBL" id="KAK4337228.1"/>
    </source>
</evidence>
<sequence length="151" mass="17114">MKNGVNVTSIKHATAQHIDYFNFFFYSTRKILTDIMKHTTFESVNGICFIDESLVNFVAKCLNQEAGIKNIFVLDGAEDSGFVDIESENDDALLQALVENGPISVPKGLPYFCVTFGQKNDGFAHVIENEHRFSKFFAEVTFITYNQFTYL</sequence>
<gene>
    <name evidence="2" type="ORF">RND71_043734</name>
</gene>
<accession>A0AAE1QPK2</accession>
<name>A0AAE1QPK2_9SOLA</name>
<keyword evidence="3" id="KW-1185">Reference proteome</keyword>
<reference evidence="2" key="1">
    <citation type="submission" date="2023-12" db="EMBL/GenBank/DDBJ databases">
        <title>Genome assembly of Anisodus tanguticus.</title>
        <authorList>
            <person name="Wang Y.-J."/>
        </authorList>
    </citation>
    <scope>NUCLEOTIDE SEQUENCE</scope>
    <source>
        <strain evidence="2">KB-2021</strain>
        <tissue evidence="2">Leaf</tissue>
    </source>
</reference>
<dbReference type="Pfam" id="PF04676">
    <property type="entry name" value="CwfJ_C_2"/>
    <property type="match status" value="1"/>
</dbReference>
<dbReference type="AlphaFoldDB" id="A0AAE1QPK2"/>
<comment type="caution">
    <text evidence="2">The sequence shown here is derived from an EMBL/GenBank/DDBJ whole genome shotgun (WGS) entry which is preliminary data.</text>
</comment>
<evidence type="ECO:0000259" key="1">
    <source>
        <dbReference type="Pfam" id="PF04676"/>
    </source>
</evidence>
<dbReference type="InterPro" id="IPR006767">
    <property type="entry name" value="Cwf19-like_C_dom-2"/>
</dbReference>
<evidence type="ECO:0000313" key="3">
    <source>
        <dbReference type="Proteomes" id="UP001291623"/>
    </source>
</evidence>
<dbReference type="EMBL" id="JAVYJV010000047">
    <property type="protein sequence ID" value="KAK4337228.1"/>
    <property type="molecule type" value="Genomic_DNA"/>
</dbReference>
<dbReference type="Proteomes" id="UP001291623">
    <property type="component" value="Unassembled WGS sequence"/>
</dbReference>
<proteinExistence type="predicted"/>